<dbReference type="Proteomes" id="UP000815325">
    <property type="component" value="Unassembled WGS sequence"/>
</dbReference>
<comment type="caution">
    <text evidence="2">The sequence shown here is derived from an EMBL/GenBank/DDBJ whole genome shotgun (WGS) entry which is preliminary data.</text>
</comment>
<reference evidence="2" key="1">
    <citation type="submission" date="2017-08" db="EMBL/GenBank/DDBJ databases">
        <authorList>
            <person name="Polle J.E."/>
            <person name="Barry K."/>
            <person name="Cushman J."/>
            <person name="Schmutz J."/>
            <person name="Tran D."/>
            <person name="Hathwaick L.T."/>
            <person name="Yim W.C."/>
            <person name="Jenkins J."/>
            <person name="Mckie-Krisberg Z.M."/>
            <person name="Prochnik S."/>
            <person name="Lindquist E."/>
            <person name="Dockter R.B."/>
            <person name="Adam C."/>
            <person name="Molina H."/>
            <person name="Bunkerborg J."/>
            <person name="Jin E."/>
            <person name="Buchheim M."/>
            <person name="Magnuson J."/>
        </authorList>
    </citation>
    <scope>NUCLEOTIDE SEQUENCE</scope>
    <source>
        <strain evidence="2">CCAP 19/18</strain>
    </source>
</reference>
<feature type="non-terminal residue" evidence="2">
    <location>
        <position position="136"/>
    </location>
</feature>
<protein>
    <recommendedName>
        <fullName evidence="4">Encoded protein</fullName>
    </recommendedName>
</protein>
<sequence length="136" mass="14864">MVIFALQTTSPPILPPMWQCFMSEHAVDCVPTSTASSTGGVGASTDSKRSDAGIPFNADNESNPDQLGERLLMGKEMYNDDDSSLSEELGVALEQCARWAGMYAQRPAHSCSLLDCLQHFLTLWSEIIDGWDAGRY</sequence>
<evidence type="ECO:0000256" key="1">
    <source>
        <dbReference type="SAM" id="MobiDB-lite"/>
    </source>
</evidence>
<proteinExistence type="predicted"/>
<accession>A0ABQ7FTE2</accession>
<evidence type="ECO:0000313" key="3">
    <source>
        <dbReference type="Proteomes" id="UP000815325"/>
    </source>
</evidence>
<evidence type="ECO:0000313" key="2">
    <source>
        <dbReference type="EMBL" id="KAF5825714.1"/>
    </source>
</evidence>
<evidence type="ECO:0008006" key="4">
    <source>
        <dbReference type="Google" id="ProtNLM"/>
    </source>
</evidence>
<feature type="region of interest" description="Disordered" evidence="1">
    <location>
        <begin position="33"/>
        <end position="66"/>
    </location>
</feature>
<keyword evidence="3" id="KW-1185">Reference proteome</keyword>
<organism evidence="2 3">
    <name type="scientific">Dunaliella salina</name>
    <name type="common">Green alga</name>
    <name type="synonym">Protococcus salinus</name>
    <dbReference type="NCBI Taxonomy" id="3046"/>
    <lineage>
        <taxon>Eukaryota</taxon>
        <taxon>Viridiplantae</taxon>
        <taxon>Chlorophyta</taxon>
        <taxon>core chlorophytes</taxon>
        <taxon>Chlorophyceae</taxon>
        <taxon>CS clade</taxon>
        <taxon>Chlamydomonadales</taxon>
        <taxon>Dunaliellaceae</taxon>
        <taxon>Dunaliella</taxon>
    </lineage>
</organism>
<gene>
    <name evidence="2" type="ORF">DUNSADRAFT_7360</name>
</gene>
<name>A0ABQ7FTE2_DUNSA</name>
<dbReference type="EMBL" id="MU072133">
    <property type="protein sequence ID" value="KAF5825714.1"/>
    <property type="molecule type" value="Genomic_DNA"/>
</dbReference>